<protein>
    <submittedName>
        <fullName evidence="1">Uncharacterized protein</fullName>
    </submittedName>
</protein>
<dbReference type="AlphaFoldDB" id="E4PGH1"/>
<organism evidence="1 2">
    <name type="scientific">Marinobacter adhaerens (strain DSM 23420 / HP15)</name>
    <dbReference type="NCBI Taxonomy" id="225937"/>
    <lineage>
        <taxon>Bacteria</taxon>
        <taxon>Pseudomonadati</taxon>
        <taxon>Pseudomonadota</taxon>
        <taxon>Gammaproteobacteria</taxon>
        <taxon>Pseudomonadales</taxon>
        <taxon>Marinobacteraceae</taxon>
        <taxon>Marinobacter</taxon>
    </lineage>
</organism>
<accession>E4PGH1</accession>
<evidence type="ECO:0000313" key="1">
    <source>
        <dbReference type="EMBL" id="ADP98082.1"/>
    </source>
</evidence>
<dbReference type="HOGENOM" id="CLU_3235757_0_0_6"/>
<evidence type="ECO:0000313" key="2">
    <source>
        <dbReference type="Proteomes" id="UP000007077"/>
    </source>
</evidence>
<gene>
    <name evidence="1" type="ordered locus">HP15_2318</name>
</gene>
<reference evidence="1 2" key="1">
    <citation type="journal article" date="2010" name="Stand. Genomic Sci.">
        <title>Complete genome sequence of Marinobacter adhaerens type strain (HP15), a diatom-interacting marine microorganism.</title>
        <authorList>
            <person name="Gardes A."/>
            <person name="Kaeppel E."/>
            <person name="Shehzad A."/>
            <person name="Seebah S."/>
            <person name="Teeling H."/>
            <person name="Yarza P."/>
            <person name="Glockner F.O."/>
            <person name="Grossart H.P."/>
            <person name="Ullrich M.S."/>
        </authorList>
    </citation>
    <scope>NUCLEOTIDE SEQUENCE [LARGE SCALE GENOMIC DNA]</scope>
    <source>
        <strain evidence="2">DSM 23420 / HP15</strain>
    </source>
</reference>
<reference evidence="2" key="2">
    <citation type="submission" date="2010-02" db="EMBL/GenBank/DDBJ databases">
        <title>Complete genome sequence of Marinobacter adhaerens type strain (HP15).</title>
        <authorList>
            <person name="Gaerdes A.A.M."/>
            <person name="Kaeppel E."/>
            <person name="Shezad A."/>
            <person name="Seebah S."/>
            <person name="Teeling H."/>
            <person name="Yarza P."/>
            <person name="Gloeckner F.O."/>
            <person name="Ullrich M.S."/>
        </authorList>
    </citation>
    <scope>NUCLEOTIDE SEQUENCE [LARGE SCALE GENOMIC DNA]</scope>
    <source>
        <strain evidence="2">DSM 23420 / HP15</strain>
    </source>
</reference>
<dbReference type="KEGG" id="mad:HP15_2318"/>
<proteinExistence type="predicted"/>
<dbReference type="PATRIC" id="fig|225937.3.peg.2339"/>
<name>E4PGH1_MARAH</name>
<dbReference type="Proteomes" id="UP000007077">
    <property type="component" value="Chromosome"/>
</dbReference>
<dbReference type="EMBL" id="CP001978">
    <property type="protein sequence ID" value="ADP98082.1"/>
    <property type="molecule type" value="Genomic_DNA"/>
</dbReference>
<sequence>MATSCRFYRIVALTLPDLAGAWAVNPLNAKDKAIVMPAHTCFT</sequence>